<protein>
    <submittedName>
        <fullName evidence="4">Uncharacterized protein</fullName>
    </submittedName>
</protein>
<organism evidence="4 5">
    <name type="scientific">Jimgerdemannia flammicorona</name>
    <dbReference type="NCBI Taxonomy" id="994334"/>
    <lineage>
        <taxon>Eukaryota</taxon>
        <taxon>Fungi</taxon>
        <taxon>Fungi incertae sedis</taxon>
        <taxon>Mucoromycota</taxon>
        <taxon>Mucoromycotina</taxon>
        <taxon>Endogonomycetes</taxon>
        <taxon>Endogonales</taxon>
        <taxon>Endogonaceae</taxon>
        <taxon>Jimgerdemannia</taxon>
    </lineage>
</organism>
<feature type="compositionally biased region" description="Basic and acidic residues" evidence="1">
    <location>
        <begin position="139"/>
        <end position="150"/>
    </location>
</feature>
<sequence>MFFYLLQILIMFLLTALVAYLKGRDPGLWSYFDFLSANRPIIANSSPFSDRWNDIDSAWTRRFLQEVQEINPTSVDVIKEKTGFKNTLDTESLTLLDAASKVQSRTVLADYAHQTAELESSNAKDVHIRPKRFHAEIDATSERENKRAAFEKLASGGDSSLEDGVEQRPFSDYSHDIEKDADEILDINNDDEKRSILSDNSDGEYIEDDKQPKAAGPPQVYANRSKTDQSNIHHQNKTLTKTKTYLKWCLVTYSNPVVVECQWSIDGKNISEAFFSYQELSKSMAIRKELNFATHPAEILALNSIFLMEENSTRAELDISQAIRARVFKQMRDLYPKSRLPQVVGNLCYQYVQAERELPKDDLDEELDNIYEELRKGLNVEDKKMLRTCRDIWTHMAKNCGTSFGKTRNIEDTHVHHSVHPLLRPFFPDEPGMTVEWANKASAASTSRKAARGHKPDFMISVKLTGGHELEMVFGLFKSPAKCAPSFSNVNLIDLAIMMKDSIDMYYKRGFELNVVTFGIHVFVLMPNMFFWPGFIARLYVMDLVFDGLYRMYKVGEFEFPRSNLGLALTECAIYEMMNFQQFVQETFRCLQSCTECDKNKLRTPTKKSLMVRPTVATPEKVICTEDK</sequence>
<feature type="signal peptide" evidence="3">
    <location>
        <begin position="1"/>
        <end position="23"/>
    </location>
</feature>
<accession>A0A433D9K1</accession>
<keyword evidence="5" id="KW-1185">Reference proteome</keyword>
<feature type="compositionally biased region" description="Acidic residues" evidence="1">
    <location>
        <begin position="179"/>
        <end position="189"/>
    </location>
</feature>
<evidence type="ECO:0000256" key="3">
    <source>
        <dbReference type="SAM" id="SignalP"/>
    </source>
</evidence>
<comment type="caution">
    <text evidence="4">The sequence shown here is derived from an EMBL/GenBank/DDBJ whole genome shotgun (WGS) entry which is preliminary data.</text>
</comment>
<keyword evidence="2" id="KW-0812">Transmembrane</keyword>
<feature type="transmembrane region" description="Helical" evidence="2">
    <location>
        <begin position="518"/>
        <end position="541"/>
    </location>
</feature>
<keyword evidence="2" id="KW-0472">Membrane</keyword>
<feature type="region of interest" description="Disordered" evidence="1">
    <location>
        <begin position="139"/>
        <end position="218"/>
    </location>
</feature>
<keyword evidence="2" id="KW-1133">Transmembrane helix</keyword>
<dbReference type="OrthoDB" id="2441332at2759"/>
<dbReference type="Proteomes" id="UP000268093">
    <property type="component" value="Unassembled WGS sequence"/>
</dbReference>
<evidence type="ECO:0000256" key="1">
    <source>
        <dbReference type="SAM" id="MobiDB-lite"/>
    </source>
</evidence>
<gene>
    <name evidence="4" type="ORF">BC936DRAFT_145600</name>
</gene>
<evidence type="ECO:0000313" key="4">
    <source>
        <dbReference type="EMBL" id="RUP47548.1"/>
    </source>
</evidence>
<dbReference type="EMBL" id="RBNI01004389">
    <property type="protein sequence ID" value="RUP47548.1"/>
    <property type="molecule type" value="Genomic_DNA"/>
</dbReference>
<evidence type="ECO:0000256" key="2">
    <source>
        <dbReference type="SAM" id="Phobius"/>
    </source>
</evidence>
<reference evidence="4 5" key="1">
    <citation type="journal article" date="2018" name="New Phytol.">
        <title>Phylogenomics of Endogonaceae and evolution of mycorrhizas within Mucoromycota.</title>
        <authorList>
            <person name="Chang Y."/>
            <person name="Desiro A."/>
            <person name="Na H."/>
            <person name="Sandor L."/>
            <person name="Lipzen A."/>
            <person name="Clum A."/>
            <person name="Barry K."/>
            <person name="Grigoriev I.V."/>
            <person name="Martin F.M."/>
            <person name="Stajich J.E."/>
            <person name="Smith M.E."/>
            <person name="Bonito G."/>
            <person name="Spatafora J.W."/>
        </authorList>
    </citation>
    <scope>NUCLEOTIDE SEQUENCE [LARGE SCALE GENOMIC DNA]</scope>
    <source>
        <strain evidence="4 5">GMNB39</strain>
    </source>
</reference>
<dbReference type="AlphaFoldDB" id="A0A433D9K1"/>
<keyword evidence="3" id="KW-0732">Signal</keyword>
<feature type="chain" id="PRO_5019126079" evidence="3">
    <location>
        <begin position="24"/>
        <end position="628"/>
    </location>
</feature>
<name>A0A433D9K1_9FUNG</name>
<evidence type="ECO:0000313" key="5">
    <source>
        <dbReference type="Proteomes" id="UP000268093"/>
    </source>
</evidence>
<proteinExistence type="predicted"/>